<gene>
    <name evidence="1" type="ORF">SI7747_09012417</name>
</gene>
<reference evidence="1 2" key="1">
    <citation type="submission" date="2019-12" db="EMBL/GenBank/DDBJ databases">
        <authorList>
            <person name="Scholz U."/>
            <person name="Mascher M."/>
            <person name="Fiebig A."/>
        </authorList>
    </citation>
    <scope>NUCLEOTIDE SEQUENCE</scope>
</reference>
<protein>
    <submittedName>
        <fullName evidence="1">Uncharacterized protein</fullName>
    </submittedName>
</protein>
<evidence type="ECO:0000313" key="1">
    <source>
        <dbReference type="EMBL" id="CAA2626730.1"/>
    </source>
</evidence>
<dbReference type="EMBL" id="CACRZD030000009">
    <property type="protein sequence ID" value="CAA6666028.1"/>
    <property type="molecule type" value="Genomic_DNA"/>
</dbReference>
<dbReference type="EMBL" id="LR743596">
    <property type="protein sequence ID" value="CAA2626730.1"/>
    <property type="molecule type" value="Genomic_DNA"/>
</dbReference>
<keyword evidence="2" id="KW-1185">Reference proteome</keyword>
<sequence length="46" mass="4997">MLSAATSCARAAISGVGKVPSQIRDFLRGSRISETHFPQLRILTPR</sequence>
<organism evidence="1">
    <name type="scientific">Spirodela intermedia</name>
    <name type="common">Intermediate duckweed</name>
    <dbReference type="NCBI Taxonomy" id="51605"/>
    <lineage>
        <taxon>Eukaryota</taxon>
        <taxon>Viridiplantae</taxon>
        <taxon>Streptophyta</taxon>
        <taxon>Embryophyta</taxon>
        <taxon>Tracheophyta</taxon>
        <taxon>Spermatophyta</taxon>
        <taxon>Magnoliopsida</taxon>
        <taxon>Liliopsida</taxon>
        <taxon>Araceae</taxon>
        <taxon>Lemnoideae</taxon>
        <taxon>Spirodela</taxon>
    </lineage>
</organism>
<accession>A0A7I8J702</accession>
<dbReference type="Proteomes" id="UP001189122">
    <property type="component" value="Unassembled WGS sequence"/>
</dbReference>
<proteinExistence type="predicted"/>
<dbReference type="AlphaFoldDB" id="A0A7I8J702"/>
<evidence type="ECO:0000313" key="2">
    <source>
        <dbReference type="Proteomes" id="UP001189122"/>
    </source>
</evidence>
<name>A0A7I8J702_SPIIN</name>